<dbReference type="CDD" id="cd06261">
    <property type="entry name" value="TM_PBP2"/>
    <property type="match status" value="1"/>
</dbReference>
<evidence type="ECO:0000256" key="6">
    <source>
        <dbReference type="RuleBase" id="RU363054"/>
    </source>
</evidence>
<dbReference type="PANTHER" id="PTHR42727:SF1">
    <property type="entry name" value="PHOSPHATE TRANSPORT SYSTEM PERMEASE"/>
    <property type="match status" value="1"/>
</dbReference>
<dbReference type="PROSITE" id="PS50928">
    <property type="entry name" value="ABC_TM1"/>
    <property type="match status" value="1"/>
</dbReference>
<gene>
    <name evidence="8" type="primary">pstC</name>
    <name evidence="8" type="ORF">DC366_16680</name>
</gene>
<dbReference type="InterPro" id="IPR035906">
    <property type="entry name" value="MetI-like_sf"/>
</dbReference>
<feature type="transmembrane region" description="Helical" evidence="5">
    <location>
        <begin position="217"/>
        <end position="238"/>
    </location>
</feature>
<dbReference type="OrthoDB" id="9785113at2"/>
<accession>A0A2T7G3F2</accession>
<keyword evidence="9" id="KW-1185">Reference proteome</keyword>
<reference evidence="8 9" key="1">
    <citation type="submission" date="2018-04" db="EMBL/GenBank/DDBJ databases">
        <title>Pelagivirga bohaiensis gen. nov., sp. nov., a bacterium isolated from the Bohai Sea.</title>
        <authorList>
            <person name="Ji X."/>
        </authorList>
    </citation>
    <scope>NUCLEOTIDE SEQUENCE [LARGE SCALE GENOMIC DNA]</scope>
    <source>
        <strain evidence="8 9">BH-SD19</strain>
    </source>
</reference>
<dbReference type="PANTHER" id="PTHR42727">
    <property type="entry name" value="PHOSPHATE TRANSPORT SYSTEM PERMEASE PROTEIN"/>
    <property type="match status" value="1"/>
</dbReference>
<dbReference type="GO" id="GO:0005886">
    <property type="term" value="C:plasma membrane"/>
    <property type="evidence" value="ECO:0007669"/>
    <property type="project" value="UniProtKB-SubCell"/>
</dbReference>
<name>A0A2T7G3F2_9RHOB</name>
<dbReference type="InterPro" id="IPR000515">
    <property type="entry name" value="MetI-like"/>
</dbReference>
<evidence type="ECO:0000313" key="8">
    <source>
        <dbReference type="EMBL" id="PVA08942.1"/>
    </source>
</evidence>
<comment type="function">
    <text evidence="6">Part of the binding-protein-dependent transport system for phosphate; probably responsible for the translocation of the substrate across the membrane.</text>
</comment>
<organism evidence="8 9">
    <name type="scientific">Pelagivirga sediminicola</name>
    <dbReference type="NCBI Taxonomy" id="2170575"/>
    <lineage>
        <taxon>Bacteria</taxon>
        <taxon>Pseudomonadati</taxon>
        <taxon>Pseudomonadota</taxon>
        <taxon>Alphaproteobacteria</taxon>
        <taxon>Rhodobacterales</taxon>
        <taxon>Paracoccaceae</taxon>
        <taxon>Pelagivirga</taxon>
    </lineage>
</organism>
<dbReference type="InterPro" id="IPR022182">
    <property type="entry name" value="PstC_N"/>
</dbReference>
<evidence type="ECO:0000256" key="4">
    <source>
        <dbReference type="ARBA" id="ARBA00023136"/>
    </source>
</evidence>
<evidence type="ECO:0000313" key="9">
    <source>
        <dbReference type="Proteomes" id="UP000244446"/>
    </source>
</evidence>
<dbReference type="GO" id="GO:0005315">
    <property type="term" value="F:phosphate transmembrane transporter activity"/>
    <property type="evidence" value="ECO:0007669"/>
    <property type="project" value="InterPro"/>
</dbReference>
<feature type="transmembrane region" description="Helical" evidence="5">
    <location>
        <begin position="371"/>
        <end position="395"/>
    </location>
</feature>
<dbReference type="Pfam" id="PF12501">
    <property type="entry name" value="DUF3708"/>
    <property type="match status" value="1"/>
</dbReference>
<feature type="transmembrane region" description="Helical" evidence="5">
    <location>
        <begin position="117"/>
        <end position="138"/>
    </location>
</feature>
<proteinExistence type="inferred from homology"/>
<dbReference type="AlphaFoldDB" id="A0A2T7G3F2"/>
<evidence type="ECO:0000256" key="3">
    <source>
        <dbReference type="ARBA" id="ARBA00022989"/>
    </source>
</evidence>
<dbReference type="Proteomes" id="UP000244446">
    <property type="component" value="Unassembled WGS sequence"/>
</dbReference>
<feature type="transmembrane region" description="Helical" evidence="5">
    <location>
        <begin position="42"/>
        <end position="64"/>
    </location>
</feature>
<dbReference type="NCBIfam" id="TIGR02138">
    <property type="entry name" value="phosphate_pstC"/>
    <property type="match status" value="1"/>
</dbReference>
<evidence type="ECO:0000256" key="1">
    <source>
        <dbReference type="ARBA" id="ARBA00004651"/>
    </source>
</evidence>
<keyword evidence="4 5" id="KW-0472">Membrane</keyword>
<protein>
    <recommendedName>
        <fullName evidence="6">Phosphate transport system permease protein</fullName>
    </recommendedName>
</protein>
<keyword evidence="6" id="KW-0997">Cell inner membrane</keyword>
<keyword evidence="3 5" id="KW-1133">Transmembrane helix</keyword>
<sequence>MAPSLPALVIGLAVLASFAAQMRARAASGGDLRNLASLPGPHGANAFLSVLVPAIASYAALSLVRLIGDRQGVELLSAHSVPVAVLVVAALGCGGAISVSTARFRARAAFEWWIKSLLIAAAAVAVLTTLGIVLSMLFEAVQFFQQYHWRDFFLSSKWSPNFRGNSALGILPLLWGTLYISFIALLLAVPVGLFAAIYLSEYAGRRMRNVAKPLIEILAGIPTIVYGLFALTTIGPVLRDYFAQPLGLGDSASSVMTAGLVMGIMLIPFVSSLSDDAINAVPQAMRDGSYALGATRSETIRQVVIPAALPGIMGAALLAASRAIGETMIVVLGAGAAARLSLNPLEAMTTITVKIVSQLTGDTDFASPETLVAFALGLTLFVFTLGLNVLALMIVRKYRERYE</sequence>
<dbReference type="SUPFAM" id="SSF161098">
    <property type="entry name" value="MetI-like"/>
    <property type="match status" value="1"/>
</dbReference>
<evidence type="ECO:0000259" key="7">
    <source>
        <dbReference type="PROSITE" id="PS50928"/>
    </source>
</evidence>
<evidence type="ECO:0000256" key="5">
    <source>
        <dbReference type="RuleBase" id="RU363032"/>
    </source>
</evidence>
<keyword evidence="2 5" id="KW-0812">Transmembrane</keyword>
<comment type="subcellular location">
    <subcellularLocation>
        <location evidence="6">Cell inner membrane</location>
        <topology evidence="6">Multi-pass membrane protein</topology>
    </subcellularLocation>
    <subcellularLocation>
        <location evidence="1 5">Cell membrane</location>
        <topology evidence="1 5">Multi-pass membrane protein</topology>
    </subcellularLocation>
</comment>
<dbReference type="Pfam" id="PF00528">
    <property type="entry name" value="BPD_transp_1"/>
    <property type="match status" value="1"/>
</dbReference>
<feature type="domain" description="ABC transmembrane type-1" evidence="7">
    <location>
        <begin position="174"/>
        <end position="391"/>
    </location>
</feature>
<feature type="transmembrane region" description="Helical" evidence="5">
    <location>
        <begin position="250"/>
        <end position="270"/>
    </location>
</feature>
<comment type="caution">
    <text evidence="8">The sequence shown here is derived from an EMBL/GenBank/DDBJ whole genome shotgun (WGS) entry which is preliminary data.</text>
</comment>
<dbReference type="EMBL" id="QCYH01000014">
    <property type="protein sequence ID" value="PVA08942.1"/>
    <property type="molecule type" value="Genomic_DNA"/>
</dbReference>
<keyword evidence="5" id="KW-0813">Transport</keyword>
<keyword evidence="6" id="KW-1003">Cell membrane</keyword>
<comment type="similarity">
    <text evidence="6">Belongs to the binding-protein-dependent transport system permease family. CysTW subfamily.</text>
</comment>
<dbReference type="GO" id="GO:0006817">
    <property type="term" value="P:phosphate ion transport"/>
    <property type="evidence" value="ECO:0007669"/>
    <property type="project" value="UniProtKB-KW"/>
</dbReference>
<keyword evidence="6" id="KW-0592">Phosphate transport</keyword>
<dbReference type="Gene3D" id="1.10.3720.10">
    <property type="entry name" value="MetI-like"/>
    <property type="match status" value="1"/>
</dbReference>
<feature type="transmembrane region" description="Helical" evidence="5">
    <location>
        <begin position="76"/>
        <end position="97"/>
    </location>
</feature>
<feature type="transmembrane region" description="Helical" evidence="5">
    <location>
        <begin position="173"/>
        <end position="197"/>
    </location>
</feature>
<evidence type="ECO:0000256" key="2">
    <source>
        <dbReference type="ARBA" id="ARBA00022692"/>
    </source>
</evidence>
<dbReference type="InterPro" id="IPR011864">
    <property type="entry name" value="Phosphate_PstC"/>
</dbReference>
<dbReference type="RefSeq" id="WP_108693365.1">
    <property type="nucleotide sequence ID" value="NZ_QCYH01000014.1"/>
</dbReference>